<dbReference type="FunFam" id="1.10.287.130:FF:000001">
    <property type="entry name" value="Two-component sensor histidine kinase"/>
    <property type="match status" value="1"/>
</dbReference>
<keyword evidence="9" id="KW-1133">Transmembrane helix</keyword>
<dbReference type="InterPro" id="IPR036097">
    <property type="entry name" value="HisK_dim/P_sf"/>
</dbReference>
<protein>
    <recommendedName>
        <fullName evidence="3">histidine kinase</fullName>
        <ecNumber evidence="3">2.7.13.3</ecNumber>
    </recommendedName>
</protein>
<dbReference type="Gene3D" id="6.10.340.10">
    <property type="match status" value="1"/>
</dbReference>
<keyword evidence="12" id="KW-1185">Reference proteome</keyword>
<keyword evidence="4" id="KW-0597">Phosphoprotein</keyword>
<dbReference type="RefSeq" id="WP_007048854.1">
    <property type="nucleotide sequence ID" value="NZ_DS560015.1"/>
</dbReference>
<dbReference type="InterPro" id="IPR050736">
    <property type="entry name" value="Sensor_HK_Regulatory"/>
</dbReference>
<dbReference type="CDD" id="cd00082">
    <property type="entry name" value="HisKA"/>
    <property type="match status" value="1"/>
</dbReference>
<keyword evidence="7" id="KW-0902">Two-component regulatory system</keyword>
<dbReference type="Gene3D" id="3.30.565.10">
    <property type="entry name" value="Histidine kinase-like ATPase, C-terminal domain"/>
    <property type="match status" value="1"/>
</dbReference>
<dbReference type="EMBL" id="ABIL02000005">
    <property type="protein sequence ID" value="EDS72690.1"/>
    <property type="molecule type" value="Genomic_DNA"/>
</dbReference>
<dbReference type="Pfam" id="PF00512">
    <property type="entry name" value="HisKA"/>
    <property type="match status" value="1"/>
</dbReference>
<evidence type="ECO:0000256" key="3">
    <source>
        <dbReference type="ARBA" id="ARBA00012438"/>
    </source>
</evidence>
<dbReference type="InterPro" id="IPR005467">
    <property type="entry name" value="His_kinase_dom"/>
</dbReference>
<dbReference type="GO" id="GO:0016020">
    <property type="term" value="C:membrane"/>
    <property type="evidence" value="ECO:0007669"/>
    <property type="project" value="UniProtKB-SubCell"/>
</dbReference>
<comment type="subcellular location">
    <subcellularLocation>
        <location evidence="2">Membrane</location>
    </subcellularLocation>
</comment>
<evidence type="ECO:0000256" key="1">
    <source>
        <dbReference type="ARBA" id="ARBA00000085"/>
    </source>
</evidence>
<comment type="catalytic activity">
    <reaction evidence="1">
        <text>ATP + protein L-histidine = ADP + protein N-phospho-L-histidine.</text>
        <dbReference type="EC" id="2.7.13.3"/>
    </reaction>
</comment>
<sequence>MKKKTDLSLKWEMFKFFAIFIAVALILLWLFQIVFLGTSYKLIKTREIKFSANKIVQNFNEDYIEQIAMSKDFCILIMDSTGNNIFSIKTTPRCTIHRLSAEGINYYVNRAMKNGGEYLEKSALRRDDKEYRFGNIIFSKPESIVYTRIVNVGDSFYVMMLDSNISPIDATVSTLREQLIWITLLLVILAGLLAFAISKKIASPIEKVTKKAKKLAKGEYEPEDFDGGYKEINQLVNTLNYAAVEIDKNEEYRRELIANVSHDLRTPLTMIIGYSEMIRDYPEQAEADNIQTIIDEAKRLSSLVNDTLDFAKYESGAIELNKKDFSLTKEIGDIIERFSTFTDYNIVFNHDEDIMVNADELQISQVIYNLLTNAINYTGDDKLITINQIVNEGKVKIEIIDTGEGIAEDKLPDIWQRYYKIDKTHKRSIVGSGLGLSIVKTILLRHSAEFGVNSKIGEGSTFWFELDILNNKE</sequence>
<feature type="transmembrane region" description="Helical" evidence="9">
    <location>
        <begin position="179"/>
        <end position="197"/>
    </location>
</feature>
<dbReference type="FunFam" id="3.30.565.10:FF:000006">
    <property type="entry name" value="Sensor histidine kinase WalK"/>
    <property type="match status" value="1"/>
</dbReference>
<dbReference type="InterPro" id="IPR003594">
    <property type="entry name" value="HATPase_dom"/>
</dbReference>
<dbReference type="HOGENOM" id="CLU_000445_89_6_9"/>
<evidence type="ECO:0000256" key="8">
    <source>
        <dbReference type="ARBA" id="ARBA00023136"/>
    </source>
</evidence>
<keyword evidence="6 11" id="KW-0418">Kinase</keyword>
<reference evidence="11" key="1">
    <citation type="submission" date="2008-01" db="EMBL/GenBank/DDBJ databases">
        <authorList>
            <person name="Fulton L."/>
            <person name="Clifton S."/>
            <person name="Fulton B."/>
            <person name="Xu J."/>
            <person name="Minx P."/>
            <person name="Pepin K.H."/>
            <person name="Johnson M."/>
            <person name="Thiruvilangam P."/>
            <person name="Bhonagiri V."/>
            <person name="Nash W.E."/>
            <person name="Mardis E.R."/>
            <person name="Wilson R.K."/>
        </authorList>
    </citation>
    <scope>NUCLEOTIDE SEQUENCE [LARGE SCALE GENOMIC DNA]</scope>
    <source>
        <strain evidence="11">DSM 17244</strain>
    </source>
</reference>
<dbReference type="PRINTS" id="PR00344">
    <property type="entry name" value="BCTRLSENSOR"/>
</dbReference>
<accession>B1C6Q3</accession>
<dbReference type="EC" id="2.7.13.3" evidence="3"/>
<dbReference type="STRING" id="445971.ANASTE_00399"/>
<dbReference type="SUPFAM" id="SSF55874">
    <property type="entry name" value="ATPase domain of HSP90 chaperone/DNA topoisomerase II/histidine kinase"/>
    <property type="match status" value="1"/>
</dbReference>
<evidence type="ECO:0000256" key="9">
    <source>
        <dbReference type="SAM" id="Phobius"/>
    </source>
</evidence>
<dbReference type="AlphaFoldDB" id="B1C6Q3"/>
<keyword evidence="5" id="KW-0808">Transferase</keyword>
<dbReference type="SMART" id="SM00387">
    <property type="entry name" value="HATPase_c"/>
    <property type="match status" value="1"/>
</dbReference>
<dbReference type="SUPFAM" id="SSF47384">
    <property type="entry name" value="Homodimeric domain of signal transducing histidine kinase"/>
    <property type="match status" value="1"/>
</dbReference>
<dbReference type="eggNOG" id="COG2205">
    <property type="taxonomic scope" value="Bacteria"/>
</dbReference>
<evidence type="ECO:0000256" key="5">
    <source>
        <dbReference type="ARBA" id="ARBA00022679"/>
    </source>
</evidence>
<dbReference type="InterPro" id="IPR003661">
    <property type="entry name" value="HisK_dim/P_dom"/>
</dbReference>
<name>B1C6Q3_9FIRM</name>
<gene>
    <name evidence="11" type="ORF">ANASTE_00399</name>
</gene>
<feature type="transmembrane region" description="Helical" evidence="9">
    <location>
        <begin position="16"/>
        <end position="36"/>
    </location>
</feature>
<dbReference type="GeneID" id="97999355"/>
<dbReference type="InterPro" id="IPR036890">
    <property type="entry name" value="HATPase_C_sf"/>
</dbReference>
<evidence type="ECO:0000256" key="4">
    <source>
        <dbReference type="ARBA" id="ARBA00022553"/>
    </source>
</evidence>
<organism evidence="11 12">
    <name type="scientific">Anaerofustis stercorihominis DSM 17244</name>
    <dbReference type="NCBI Taxonomy" id="445971"/>
    <lineage>
        <taxon>Bacteria</taxon>
        <taxon>Bacillati</taxon>
        <taxon>Bacillota</taxon>
        <taxon>Clostridia</taxon>
        <taxon>Eubacteriales</taxon>
        <taxon>Eubacteriaceae</taxon>
        <taxon>Anaerofustis</taxon>
    </lineage>
</organism>
<evidence type="ECO:0000259" key="10">
    <source>
        <dbReference type="PROSITE" id="PS50109"/>
    </source>
</evidence>
<keyword evidence="8 9" id="KW-0472">Membrane</keyword>
<dbReference type="PROSITE" id="PS50109">
    <property type="entry name" value="HIS_KIN"/>
    <property type="match status" value="1"/>
</dbReference>
<proteinExistence type="predicted"/>
<dbReference type="PANTHER" id="PTHR43711">
    <property type="entry name" value="TWO-COMPONENT HISTIDINE KINASE"/>
    <property type="match status" value="1"/>
</dbReference>
<dbReference type="InterPro" id="IPR004358">
    <property type="entry name" value="Sig_transdc_His_kin-like_C"/>
</dbReference>
<reference evidence="11" key="2">
    <citation type="submission" date="2013-08" db="EMBL/GenBank/DDBJ databases">
        <title>Draft genome sequence of Anaerofustis stercorihominis (DSM 17244).</title>
        <authorList>
            <person name="Sudarsanam P."/>
            <person name="Ley R."/>
            <person name="Guruge J."/>
            <person name="Turnbaugh P.J."/>
            <person name="Mahowald M."/>
            <person name="Liep D."/>
            <person name="Gordon J."/>
        </authorList>
    </citation>
    <scope>NUCLEOTIDE SEQUENCE</scope>
    <source>
        <strain evidence="11">DSM 17244</strain>
    </source>
</reference>
<evidence type="ECO:0000313" key="11">
    <source>
        <dbReference type="EMBL" id="EDS72690.1"/>
    </source>
</evidence>
<dbReference type="PANTHER" id="PTHR43711:SF26">
    <property type="entry name" value="SENSOR HISTIDINE KINASE RCSC"/>
    <property type="match status" value="1"/>
</dbReference>
<dbReference type="SMART" id="SM00388">
    <property type="entry name" value="HisKA"/>
    <property type="match status" value="1"/>
</dbReference>
<keyword evidence="9" id="KW-0812">Transmembrane</keyword>
<dbReference type="Pfam" id="PF02518">
    <property type="entry name" value="HATPase_c"/>
    <property type="match status" value="1"/>
</dbReference>
<comment type="caution">
    <text evidence="11">The sequence shown here is derived from an EMBL/GenBank/DDBJ whole genome shotgun (WGS) entry which is preliminary data.</text>
</comment>
<dbReference type="GO" id="GO:0000155">
    <property type="term" value="F:phosphorelay sensor kinase activity"/>
    <property type="evidence" value="ECO:0007669"/>
    <property type="project" value="InterPro"/>
</dbReference>
<evidence type="ECO:0000256" key="7">
    <source>
        <dbReference type="ARBA" id="ARBA00023012"/>
    </source>
</evidence>
<evidence type="ECO:0000256" key="6">
    <source>
        <dbReference type="ARBA" id="ARBA00022777"/>
    </source>
</evidence>
<evidence type="ECO:0000313" key="12">
    <source>
        <dbReference type="Proteomes" id="UP000005178"/>
    </source>
</evidence>
<dbReference type="Proteomes" id="UP000005178">
    <property type="component" value="Unassembled WGS sequence"/>
</dbReference>
<feature type="domain" description="Histidine kinase" evidence="10">
    <location>
        <begin position="259"/>
        <end position="470"/>
    </location>
</feature>
<dbReference type="Gene3D" id="1.10.287.130">
    <property type="match status" value="1"/>
</dbReference>
<evidence type="ECO:0000256" key="2">
    <source>
        <dbReference type="ARBA" id="ARBA00004370"/>
    </source>
</evidence>